<accession>A0ABX9C2M4</accession>
<keyword evidence="7" id="KW-0472">Membrane</keyword>
<comment type="caution">
    <text evidence="11">The sequence shown here is derived from an EMBL/GenBank/DDBJ whole genome shotgun (WGS) entry which is preliminary data.</text>
</comment>
<evidence type="ECO:0000256" key="3">
    <source>
        <dbReference type="ARBA" id="ARBA00022448"/>
    </source>
</evidence>
<keyword evidence="4" id="KW-1134">Transmembrane beta strand</keyword>
<proteinExistence type="inferred from homology"/>
<keyword evidence="5" id="KW-0812">Transmembrane</keyword>
<dbReference type="EMBL" id="JUGD01000012">
    <property type="protein sequence ID" value="RAM64746.1"/>
    <property type="molecule type" value="Genomic_DNA"/>
</dbReference>
<dbReference type="PANTHER" id="PTHR34597">
    <property type="entry name" value="SLR1661 PROTEIN"/>
    <property type="match status" value="1"/>
</dbReference>
<sequence>MTQGSQGILRGRLRLRRTARVLPIISALLFAGLGPSAWAQAERSAQEFQRQQERERALRQQQERSSDVRLPAQLGAPTEAVPNQESPCFPVHRLVLVGAGSGDFDWLLHTSGADPGGRCLGVQGINALMSRLQNALVARGYVTTRILVAPQDIASGELRLTVVPGKIRTIRFADNANPRGTRWNALPASPGDVLNLRDIEQGLENLKRVPTADADIQIVPSEGKDVVVGDSDLVISYRQSIPIRLTLGVDDSGTKATGKYQGSATVSLDNWLALNDLFYISFSHDLGGGDQGVRGSQSQVLHYSLPMGYWGLAFTNSTSRYHQAVAGINQTYIYSGRSESNELKLSRLVYRDAVRKTTLWIKGFLRASSNYVDDVEVQVQRRRVAGWEMGLAHREFIGEATLDLALAYKRGTGAFDAMAAPEEAFGEGTSRLRLITSDLSLNAPFALPTPWGQQALRYTLGARAQWNRTALTPQDKFSLGGRYTVRGFDGETDLLAERGWYVRNELVAALGQSKQEIYAGLDYGEVGGPSAALLVGRRLAGAVLGLRGALGGVNYEVFAGTPISRPDRFKTAPLTAGMSLTWSY</sequence>
<keyword evidence="6" id="KW-0653">Protein transport</keyword>
<dbReference type="Pfam" id="PF08479">
    <property type="entry name" value="POTRA_2"/>
    <property type="match status" value="1"/>
</dbReference>
<comment type="subcellular location">
    <subcellularLocation>
        <location evidence="1">Cell outer membrane</location>
    </subcellularLocation>
</comment>
<dbReference type="PROSITE" id="PS51779">
    <property type="entry name" value="POTRA"/>
    <property type="match status" value="1"/>
</dbReference>
<evidence type="ECO:0000256" key="5">
    <source>
        <dbReference type="ARBA" id="ARBA00022692"/>
    </source>
</evidence>
<evidence type="ECO:0000256" key="7">
    <source>
        <dbReference type="ARBA" id="ARBA00023136"/>
    </source>
</evidence>
<evidence type="ECO:0000256" key="6">
    <source>
        <dbReference type="ARBA" id="ARBA00022927"/>
    </source>
</evidence>
<evidence type="ECO:0000256" key="2">
    <source>
        <dbReference type="ARBA" id="ARBA00009055"/>
    </source>
</evidence>
<feature type="domain" description="POTRA" evidence="10">
    <location>
        <begin position="89"/>
        <end position="165"/>
    </location>
</feature>
<keyword evidence="8" id="KW-0998">Cell outer membrane</keyword>
<reference evidence="11 12" key="1">
    <citation type="submission" date="2014-12" db="EMBL/GenBank/DDBJ databases">
        <title>Complete genome sequence of Herbaspirillum rubrisubalbicans Os38.</title>
        <authorList>
            <person name="Chen M."/>
            <person name="An Q."/>
        </authorList>
    </citation>
    <scope>NUCLEOTIDE SEQUENCE [LARGE SCALE GENOMIC DNA]</scope>
    <source>
        <strain evidence="11 12">Os38</strain>
    </source>
</reference>
<dbReference type="Proteomes" id="UP000248631">
    <property type="component" value="Unassembled WGS sequence"/>
</dbReference>
<dbReference type="Gene3D" id="2.40.160.50">
    <property type="entry name" value="membrane protein fhac: a member of the omp85/tpsb transporter family"/>
    <property type="match status" value="1"/>
</dbReference>
<evidence type="ECO:0000256" key="8">
    <source>
        <dbReference type="ARBA" id="ARBA00023237"/>
    </source>
</evidence>
<dbReference type="Pfam" id="PF03865">
    <property type="entry name" value="ShlB"/>
    <property type="match status" value="1"/>
</dbReference>
<dbReference type="Pfam" id="PF17287">
    <property type="entry name" value="POTRA_3"/>
    <property type="match status" value="1"/>
</dbReference>
<feature type="region of interest" description="Disordered" evidence="9">
    <location>
        <begin position="49"/>
        <end position="68"/>
    </location>
</feature>
<evidence type="ECO:0000313" key="11">
    <source>
        <dbReference type="EMBL" id="RAM64746.1"/>
    </source>
</evidence>
<organism evidence="11 12">
    <name type="scientific">Herbaspirillum rubrisubalbicans</name>
    <dbReference type="NCBI Taxonomy" id="80842"/>
    <lineage>
        <taxon>Bacteria</taxon>
        <taxon>Pseudomonadati</taxon>
        <taxon>Pseudomonadota</taxon>
        <taxon>Betaproteobacteria</taxon>
        <taxon>Burkholderiales</taxon>
        <taxon>Oxalobacteraceae</taxon>
        <taxon>Herbaspirillum</taxon>
    </lineage>
</organism>
<comment type="similarity">
    <text evidence="2">Belongs to the TPS (TC 1.B.20) family.</text>
</comment>
<keyword evidence="12" id="KW-1185">Reference proteome</keyword>
<dbReference type="RefSeq" id="WP_112068505.1">
    <property type="nucleotide sequence ID" value="NZ_JUGD01000012.1"/>
</dbReference>
<evidence type="ECO:0000256" key="9">
    <source>
        <dbReference type="SAM" id="MobiDB-lite"/>
    </source>
</evidence>
<evidence type="ECO:0000259" key="10">
    <source>
        <dbReference type="PROSITE" id="PS51779"/>
    </source>
</evidence>
<evidence type="ECO:0000256" key="4">
    <source>
        <dbReference type="ARBA" id="ARBA00022452"/>
    </source>
</evidence>
<dbReference type="InterPro" id="IPR027282">
    <property type="entry name" value="TPS"/>
</dbReference>
<keyword evidence="3" id="KW-0813">Transport</keyword>
<dbReference type="PANTHER" id="PTHR34597:SF3">
    <property type="entry name" value="OUTER MEMBRANE TRANSPORTER CDIB"/>
    <property type="match status" value="1"/>
</dbReference>
<dbReference type="PIRSF" id="PIRSF029745">
    <property type="entry name" value="FhaC"/>
    <property type="match status" value="1"/>
</dbReference>
<dbReference type="InterPro" id="IPR035251">
    <property type="entry name" value="ShlB_POTRA"/>
</dbReference>
<evidence type="ECO:0000256" key="1">
    <source>
        <dbReference type="ARBA" id="ARBA00004442"/>
    </source>
</evidence>
<feature type="compositionally biased region" description="Basic and acidic residues" evidence="9">
    <location>
        <begin position="50"/>
        <end position="67"/>
    </location>
</feature>
<dbReference type="InterPro" id="IPR051544">
    <property type="entry name" value="TPS_OM_transporter"/>
</dbReference>
<gene>
    <name evidence="11" type="ORF">RB24_11185</name>
</gene>
<dbReference type="Gene3D" id="3.10.20.310">
    <property type="entry name" value="membrane protein fhac"/>
    <property type="match status" value="1"/>
</dbReference>
<name>A0ABX9C2M4_9BURK</name>
<protein>
    <submittedName>
        <fullName evidence="11">Membrane protein</fullName>
    </submittedName>
</protein>
<dbReference type="InterPro" id="IPR005565">
    <property type="entry name" value="Hemolysn_activator_HlyB_C"/>
</dbReference>
<evidence type="ECO:0000313" key="12">
    <source>
        <dbReference type="Proteomes" id="UP000248631"/>
    </source>
</evidence>
<dbReference type="InterPro" id="IPR034746">
    <property type="entry name" value="POTRA"/>
</dbReference>
<dbReference type="InterPro" id="IPR013686">
    <property type="entry name" value="Polypept-transport_assoc_ShlB"/>
</dbReference>